<reference evidence="1" key="2">
    <citation type="submission" date="2025-08" db="UniProtKB">
        <authorList>
            <consortium name="Ensembl"/>
        </authorList>
    </citation>
    <scope>IDENTIFICATION</scope>
    <source>
        <strain evidence="1">Guanapo</strain>
    </source>
</reference>
<dbReference type="GeneTree" id="ENSGT01090000262690"/>
<reference evidence="2" key="1">
    <citation type="submission" date="2013-11" db="EMBL/GenBank/DDBJ databases">
        <title>The genomic landscape of the Guanapo guppy.</title>
        <authorList>
            <person name="Kuenstner A."/>
            <person name="Dreyer C."/>
        </authorList>
    </citation>
    <scope>NUCLEOTIDE SEQUENCE</scope>
    <source>
        <strain evidence="2">Guanapo</strain>
    </source>
</reference>
<dbReference type="PANTHER" id="PTHR19446">
    <property type="entry name" value="REVERSE TRANSCRIPTASES"/>
    <property type="match status" value="1"/>
</dbReference>
<protein>
    <recommendedName>
        <fullName evidence="3">Reverse transcriptase domain-containing protein</fullName>
    </recommendedName>
</protein>
<accession>A0A3P9NBL9</accession>
<reference evidence="1" key="3">
    <citation type="submission" date="2025-09" db="UniProtKB">
        <authorList>
            <consortium name="Ensembl"/>
        </authorList>
    </citation>
    <scope>IDENTIFICATION</scope>
    <source>
        <strain evidence="1">Guanapo</strain>
    </source>
</reference>
<sequence>EIFFYDKYRNKNTIYNSDCNINNKIIVSTIKSLKNNKSPGPDGFANDFYKSFIDLLTPLLLKAYHPALKSQTMVPSWTEATIVVVHKEGKDPTDLCHC</sequence>
<dbReference type="STRING" id="8081.ENSPREP00000006960"/>
<keyword evidence="2" id="KW-1185">Reference proteome</keyword>
<proteinExistence type="predicted"/>
<name>A0A3P9NBL9_POERE</name>
<dbReference type="AlphaFoldDB" id="A0A3P9NBL9"/>
<dbReference type="Proteomes" id="UP000242638">
    <property type="component" value="Unassembled WGS sequence"/>
</dbReference>
<evidence type="ECO:0000313" key="2">
    <source>
        <dbReference type="Proteomes" id="UP000242638"/>
    </source>
</evidence>
<organism evidence="1 2">
    <name type="scientific">Poecilia reticulata</name>
    <name type="common">Guppy</name>
    <name type="synonym">Acanthophacelus reticulatus</name>
    <dbReference type="NCBI Taxonomy" id="8081"/>
    <lineage>
        <taxon>Eukaryota</taxon>
        <taxon>Metazoa</taxon>
        <taxon>Chordata</taxon>
        <taxon>Craniata</taxon>
        <taxon>Vertebrata</taxon>
        <taxon>Euteleostomi</taxon>
        <taxon>Actinopterygii</taxon>
        <taxon>Neopterygii</taxon>
        <taxon>Teleostei</taxon>
        <taxon>Neoteleostei</taxon>
        <taxon>Acanthomorphata</taxon>
        <taxon>Ovalentaria</taxon>
        <taxon>Atherinomorphae</taxon>
        <taxon>Cyprinodontiformes</taxon>
        <taxon>Poeciliidae</taxon>
        <taxon>Poeciliinae</taxon>
        <taxon>Poecilia</taxon>
    </lineage>
</organism>
<dbReference type="Ensembl" id="ENSPRET00000007050.1">
    <property type="protein sequence ID" value="ENSPREP00000006960.1"/>
    <property type="gene ID" value="ENSPREG00000004793.1"/>
</dbReference>
<evidence type="ECO:0008006" key="3">
    <source>
        <dbReference type="Google" id="ProtNLM"/>
    </source>
</evidence>
<dbReference type="OMA" id="DPTDLCH"/>
<evidence type="ECO:0000313" key="1">
    <source>
        <dbReference type="Ensembl" id="ENSPREP00000006960.1"/>
    </source>
</evidence>